<sequence length="118" mass="14181">MSSHVTSLKSEIKYNKFRKSLDRIVQIYRSTFRLGCRAKNLDYRDRSSEMAFDPQHYSRRSKQKKKSTCQIGTVYDFARGQPRSKLKLKEIIGHALIFDNFHYYIIMKFFLPKEKYNI</sequence>
<proteinExistence type="predicted"/>
<dbReference type="EMBL" id="REGN01010216">
    <property type="protein sequence ID" value="RMZ99443.1"/>
    <property type="molecule type" value="Genomic_DNA"/>
</dbReference>
<evidence type="ECO:0000313" key="1">
    <source>
        <dbReference type="EMBL" id="RMZ99443.1"/>
    </source>
</evidence>
<dbReference type="Proteomes" id="UP000276133">
    <property type="component" value="Unassembled WGS sequence"/>
</dbReference>
<organism evidence="1 2">
    <name type="scientific">Brachionus plicatilis</name>
    <name type="common">Marine rotifer</name>
    <name type="synonym">Brachionus muelleri</name>
    <dbReference type="NCBI Taxonomy" id="10195"/>
    <lineage>
        <taxon>Eukaryota</taxon>
        <taxon>Metazoa</taxon>
        <taxon>Spiralia</taxon>
        <taxon>Gnathifera</taxon>
        <taxon>Rotifera</taxon>
        <taxon>Eurotatoria</taxon>
        <taxon>Monogononta</taxon>
        <taxon>Pseudotrocha</taxon>
        <taxon>Ploima</taxon>
        <taxon>Brachionidae</taxon>
        <taxon>Brachionus</taxon>
    </lineage>
</organism>
<comment type="caution">
    <text evidence="1">The sequence shown here is derived from an EMBL/GenBank/DDBJ whole genome shotgun (WGS) entry which is preliminary data.</text>
</comment>
<evidence type="ECO:0000313" key="2">
    <source>
        <dbReference type="Proteomes" id="UP000276133"/>
    </source>
</evidence>
<gene>
    <name evidence="1" type="ORF">BpHYR1_034100</name>
</gene>
<protein>
    <submittedName>
        <fullName evidence="1">Uncharacterized protein</fullName>
    </submittedName>
</protein>
<keyword evidence="2" id="KW-1185">Reference proteome</keyword>
<dbReference type="AlphaFoldDB" id="A0A3M7PKC5"/>
<name>A0A3M7PKC5_BRAPC</name>
<reference evidence="1 2" key="1">
    <citation type="journal article" date="2018" name="Sci. Rep.">
        <title>Genomic signatures of local adaptation to the degree of environmental predictability in rotifers.</title>
        <authorList>
            <person name="Franch-Gras L."/>
            <person name="Hahn C."/>
            <person name="Garcia-Roger E.M."/>
            <person name="Carmona M.J."/>
            <person name="Serra M."/>
            <person name="Gomez A."/>
        </authorList>
    </citation>
    <scope>NUCLEOTIDE SEQUENCE [LARGE SCALE GENOMIC DNA]</scope>
    <source>
        <strain evidence="1">HYR1</strain>
    </source>
</reference>
<accession>A0A3M7PKC5</accession>